<sequence>MTAVVPCFNEADNVEHAYREIVTELGEHDLEVLFVDDGSSDGTLEKVRALARTDPRVQYLSFTRNFGFEAAFSAGYRYASRSWILHIDADVQFPVAEAHKLVAAAEAGQDAVFGVRETRHDPLVRRVGARFYHFVARRVLGIEIPPGATTFRLVRAELARAIVDLRLGTPYFLATVPRLTNRYSTVPVAHRARQRGGSKLHFRWLVGHAMGLFVGFSNRMAAAASLLALFAAAVTGLGAVGAAVGLLRTDVVTTVVLGALLAVLTVLAVSVRYLVAVGAGQARPALFYVREATMPVAPADRLMTEQLGEEVRS</sequence>
<evidence type="ECO:0000256" key="2">
    <source>
        <dbReference type="ARBA" id="ARBA00022475"/>
    </source>
</evidence>
<organism evidence="11 12">
    <name type="scientific">Actinophytocola algeriensis</name>
    <dbReference type="NCBI Taxonomy" id="1768010"/>
    <lineage>
        <taxon>Bacteria</taxon>
        <taxon>Bacillati</taxon>
        <taxon>Actinomycetota</taxon>
        <taxon>Actinomycetes</taxon>
        <taxon>Pseudonocardiales</taxon>
        <taxon>Pseudonocardiaceae</taxon>
    </lineage>
</organism>
<dbReference type="Proteomes" id="UP000520767">
    <property type="component" value="Unassembled WGS sequence"/>
</dbReference>
<comment type="similarity">
    <text evidence="1">Belongs to the glycosyltransferase 2 family.</text>
</comment>
<feature type="transmembrane region" description="Helical" evidence="9">
    <location>
        <begin position="200"/>
        <end position="217"/>
    </location>
</feature>
<reference evidence="11 12" key="1">
    <citation type="submission" date="2020-08" db="EMBL/GenBank/DDBJ databases">
        <title>Genomic Encyclopedia of Type Strains, Phase III (KMG-III): the genomes of soil and plant-associated and newly described type strains.</title>
        <authorList>
            <person name="Whitman W."/>
        </authorList>
    </citation>
    <scope>NUCLEOTIDE SEQUENCE [LARGE SCALE GENOMIC DNA]</scope>
    <source>
        <strain evidence="11 12">CECT 8960</strain>
    </source>
</reference>
<dbReference type="EMBL" id="JACHJQ010000002">
    <property type="protein sequence ID" value="MBB4905736.1"/>
    <property type="molecule type" value="Genomic_DNA"/>
</dbReference>
<dbReference type="GO" id="GO:0016757">
    <property type="term" value="F:glycosyltransferase activity"/>
    <property type="evidence" value="ECO:0007669"/>
    <property type="project" value="UniProtKB-KW"/>
</dbReference>
<keyword evidence="4 11" id="KW-0808">Transferase</keyword>
<proteinExistence type="inferred from homology"/>
<accession>A0A7W7Q2G6</accession>
<evidence type="ECO:0000256" key="7">
    <source>
        <dbReference type="ARBA" id="ARBA00022989"/>
    </source>
</evidence>
<keyword evidence="2" id="KW-1003">Cell membrane</keyword>
<feature type="transmembrane region" description="Helical" evidence="9">
    <location>
        <begin position="223"/>
        <end position="247"/>
    </location>
</feature>
<evidence type="ECO:0000256" key="9">
    <source>
        <dbReference type="SAM" id="Phobius"/>
    </source>
</evidence>
<keyword evidence="6" id="KW-0448">Lipopolysaccharide biosynthesis</keyword>
<evidence type="ECO:0000256" key="5">
    <source>
        <dbReference type="ARBA" id="ARBA00022692"/>
    </source>
</evidence>
<dbReference type="InterPro" id="IPR001173">
    <property type="entry name" value="Glyco_trans_2-like"/>
</dbReference>
<dbReference type="SUPFAM" id="SSF53448">
    <property type="entry name" value="Nucleotide-diphospho-sugar transferases"/>
    <property type="match status" value="1"/>
</dbReference>
<evidence type="ECO:0000256" key="1">
    <source>
        <dbReference type="ARBA" id="ARBA00006739"/>
    </source>
</evidence>
<dbReference type="InterPro" id="IPR050256">
    <property type="entry name" value="Glycosyltransferase_2"/>
</dbReference>
<name>A0A7W7Q2G6_9PSEU</name>
<evidence type="ECO:0000259" key="10">
    <source>
        <dbReference type="Pfam" id="PF00535"/>
    </source>
</evidence>
<keyword evidence="3" id="KW-0328">Glycosyltransferase</keyword>
<gene>
    <name evidence="11" type="ORF">FHR82_001953</name>
</gene>
<dbReference type="Pfam" id="PF00535">
    <property type="entry name" value="Glycos_transf_2"/>
    <property type="match status" value="1"/>
</dbReference>
<keyword evidence="7 9" id="KW-1133">Transmembrane helix</keyword>
<dbReference type="PANTHER" id="PTHR48090">
    <property type="entry name" value="UNDECAPRENYL-PHOSPHATE 4-DEOXY-4-FORMAMIDO-L-ARABINOSE TRANSFERASE-RELATED"/>
    <property type="match status" value="1"/>
</dbReference>
<dbReference type="PANTHER" id="PTHR48090:SF3">
    <property type="entry name" value="UNDECAPRENYL-PHOSPHATE 4-DEOXY-4-FORMAMIDO-L-ARABINOSE TRANSFERASE"/>
    <property type="match status" value="1"/>
</dbReference>
<evidence type="ECO:0000256" key="3">
    <source>
        <dbReference type="ARBA" id="ARBA00022676"/>
    </source>
</evidence>
<protein>
    <submittedName>
        <fullName evidence="11">Glycosyltransferase involved in cell wall biosynthesis</fullName>
    </submittedName>
</protein>
<feature type="transmembrane region" description="Helical" evidence="9">
    <location>
        <begin position="254"/>
        <end position="275"/>
    </location>
</feature>
<evidence type="ECO:0000313" key="12">
    <source>
        <dbReference type="Proteomes" id="UP000520767"/>
    </source>
</evidence>
<keyword evidence="12" id="KW-1185">Reference proteome</keyword>
<dbReference type="RefSeq" id="WP_225943795.1">
    <property type="nucleotide sequence ID" value="NZ_JACHJQ010000002.1"/>
</dbReference>
<dbReference type="CDD" id="cd04187">
    <property type="entry name" value="DPM1_like_bac"/>
    <property type="match status" value="1"/>
</dbReference>
<dbReference type="GO" id="GO:0005886">
    <property type="term" value="C:plasma membrane"/>
    <property type="evidence" value="ECO:0007669"/>
    <property type="project" value="TreeGrafter"/>
</dbReference>
<dbReference type="GO" id="GO:0009103">
    <property type="term" value="P:lipopolysaccharide biosynthetic process"/>
    <property type="evidence" value="ECO:0007669"/>
    <property type="project" value="UniProtKB-KW"/>
</dbReference>
<comment type="caution">
    <text evidence="11">The sequence shown here is derived from an EMBL/GenBank/DDBJ whole genome shotgun (WGS) entry which is preliminary data.</text>
</comment>
<evidence type="ECO:0000256" key="4">
    <source>
        <dbReference type="ARBA" id="ARBA00022679"/>
    </source>
</evidence>
<dbReference type="AlphaFoldDB" id="A0A7W7Q2G6"/>
<dbReference type="Gene3D" id="3.90.550.10">
    <property type="entry name" value="Spore Coat Polysaccharide Biosynthesis Protein SpsA, Chain A"/>
    <property type="match status" value="1"/>
</dbReference>
<evidence type="ECO:0000256" key="6">
    <source>
        <dbReference type="ARBA" id="ARBA00022985"/>
    </source>
</evidence>
<evidence type="ECO:0000313" key="11">
    <source>
        <dbReference type="EMBL" id="MBB4905736.1"/>
    </source>
</evidence>
<feature type="domain" description="Glycosyltransferase 2-like" evidence="10">
    <location>
        <begin position="3"/>
        <end position="160"/>
    </location>
</feature>
<keyword evidence="8 9" id="KW-0472">Membrane</keyword>
<keyword evidence="5 9" id="KW-0812">Transmembrane</keyword>
<evidence type="ECO:0000256" key="8">
    <source>
        <dbReference type="ARBA" id="ARBA00023136"/>
    </source>
</evidence>
<dbReference type="InterPro" id="IPR029044">
    <property type="entry name" value="Nucleotide-diphossugar_trans"/>
</dbReference>